<sequence length="170" mass="18234">MSVNSTIAGWRARGSAFWAARTEQERRMLAIGGAVVGLALVYSLLVDPALTNRERLRRTLPELRQEAATLQALATQAAQLSAQAPVQALPLSREALTAALAARGLATQSLVMTGEYVKIEWKGVPFAGLVTWMDAVARENRLLVQDAKISAVDTAGLVDATLTLRQQANP</sequence>
<keyword evidence="8 11" id="KW-1133">Transmembrane helix</keyword>
<evidence type="ECO:0000256" key="2">
    <source>
        <dbReference type="ARBA" id="ARBA00010637"/>
    </source>
</evidence>
<evidence type="ECO:0000256" key="4">
    <source>
        <dbReference type="ARBA" id="ARBA00022475"/>
    </source>
</evidence>
<evidence type="ECO:0000256" key="1">
    <source>
        <dbReference type="ARBA" id="ARBA00004377"/>
    </source>
</evidence>
<keyword evidence="4" id="KW-1003">Cell membrane</keyword>
<keyword evidence="7" id="KW-0653">Protein transport</keyword>
<keyword evidence="5" id="KW-0997">Cell inner membrane</keyword>
<dbReference type="InterPro" id="IPR007690">
    <property type="entry name" value="T2SS_GspM"/>
</dbReference>
<dbReference type="GO" id="GO:0015628">
    <property type="term" value="P:protein secretion by the type II secretion system"/>
    <property type="evidence" value="ECO:0007669"/>
    <property type="project" value="InterPro"/>
</dbReference>
<dbReference type="EMBL" id="VLLB01000007">
    <property type="protein sequence ID" value="TWI63095.1"/>
    <property type="molecule type" value="Genomic_DNA"/>
</dbReference>
<keyword evidence="9 11" id="KW-0472">Membrane</keyword>
<dbReference type="Proteomes" id="UP000318431">
    <property type="component" value="Unassembled WGS sequence"/>
</dbReference>
<feature type="coiled-coil region" evidence="10">
    <location>
        <begin position="53"/>
        <end position="83"/>
    </location>
</feature>
<protein>
    <submittedName>
        <fullName evidence="12">General secretion pathway protein M</fullName>
    </submittedName>
</protein>
<gene>
    <name evidence="12" type="ORF">IP91_03936</name>
</gene>
<dbReference type="AlphaFoldDB" id="A0A562R1Z3"/>
<evidence type="ECO:0000256" key="9">
    <source>
        <dbReference type="ARBA" id="ARBA00023136"/>
    </source>
</evidence>
<evidence type="ECO:0000256" key="11">
    <source>
        <dbReference type="SAM" id="Phobius"/>
    </source>
</evidence>
<keyword evidence="13" id="KW-1185">Reference proteome</keyword>
<keyword evidence="6 11" id="KW-0812">Transmembrane</keyword>
<dbReference type="InterPro" id="IPR023229">
    <property type="entry name" value="T2SS_M_periplasmic_sf"/>
</dbReference>
<comment type="caution">
    <text evidence="12">The sequence shown here is derived from an EMBL/GenBank/DDBJ whole genome shotgun (WGS) entry which is preliminary data.</text>
</comment>
<dbReference type="SUPFAM" id="SSF103054">
    <property type="entry name" value="General secretion pathway protein M, EpsM"/>
    <property type="match status" value="1"/>
</dbReference>
<evidence type="ECO:0000256" key="6">
    <source>
        <dbReference type="ARBA" id="ARBA00022692"/>
    </source>
</evidence>
<organism evidence="12 13">
    <name type="scientific">Pseudoduganella lurida</name>
    <dbReference type="NCBI Taxonomy" id="1036180"/>
    <lineage>
        <taxon>Bacteria</taxon>
        <taxon>Pseudomonadati</taxon>
        <taxon>Pseudomonadota</taxon>
        <taxon>Betaproteobacteria</taxon>
        <taxon>Burkholderiales</taxon>
        <taxon>Oxalobacteraceae</taxon>
        <taxon>Telluria group</taxon>
        <taxon>Pseudoduganella</taxon>
    </lineage>
</organism>
<comment type="subcellular location">
    <subcellularLocation>
        <location evidence="1">Cell inner membrane</location>
        <topology evidence="1">Single-pass membrane protein</topology>
    </subcellularLocation>
</comment>
<keyword evidence="10" id="KW-0175">Coiled coil</keyword>
<comment type="similarity">
    <text evidence="2">Belongs to the GSP M family.</text>
</comment>
<evidence type="ECO:0000256" key="10">
    <source>
        <dbReference type="SAM" id="Coils"/>
    </source>
</evidence>
<evidence type="ECO:0000256" key="8">
    <source>
        <dbReference type="ARBA" id="ARBA00022989"/>
    </source>
</evidence>
<dbReference type="GO" id="GO:0015627">
    <property type="term" value="C:type II protein secretion system complex"/>
    <property type="evidence" value="ECO:0007669"/>
    <property type="project" value="InterPro"/>
</dbReference>
<dbReference type="Pfam" id="PF04612">
    <property type="entry name" value="T2SSM"/>
    <property type="match status" value="1"/>
</dbReference>
<name>A0A562R1Z3_9BURK</name>
<feature type="transmembrane region" description="Helical" evidence="11">
    <location>
        <begin position="28"/>
        <end position="50"/>
    </location>
</feature>
<evidence type="ECO:0000256" key="5">
    <source>
        <dbReference type="ARBA" id="ARBA00022519"/>
    </source>
</evidence>
<evidence type="ECO:0000313" key="13">
    <source>
        <dbReference type="Proteomes" id="UP000318431"/>
    </source>
</evidence>
<dbReference type="OrthoDB" id="8776177at2"/>
<dbReference type="Gene3D" id="3.30.1360.100">
    <property type="entry name" value="General secretion pathway protein M, EpsM"/>
    <property type="match status" value="1"/>
</dbReference>
<evidence type="ECO:0000313" key="12">
    <source>
        <dbReference type="EMBL" id="TWI63095.1"/>
    </source>
</evidence>
<reference evidence="12 13" key="1">
    <citation type="journal article" date="2015" name="Stand. Genomic Sci.">
        <title>Genomic Encyclopedia of Bacterial and Archaeal Type Strains, Phase III: the genomes of soil and plant-associated and newly described type strains.</title>
        <authorList>
            <person name="Whitman W.B."/>
            <person name="Woyke T."/>
            <person name="Klenk H.P."/>
            <person name="Zhou Y."/>
            <person name="Lilburn T.G."/>
            <person name="Beck B.J."/>
            <person name="De Vos P."/>
            <person name="Vandamme P."/>
            <person name="Eisen J.A."/>
            <person name="Garrity G."/>
            <person name="Hugenholtz P."/>
            <person name="Kyrpides N.C."/>
        </authorList>
    </citation>
    <scope>NUCLEOTIDE SEQUENCE [LARGE SCALE GENOMIC DNA]</scope>
    <source>
        <strain evidence="12 13">CGMCC 1.10822</strain>
    </source>
</reference>
<dbReference type="RefSeq" id="WP_145651038.1">
    <property type="nucleotide sequence ID" value="NZ_VLLB01000007.1"/>
</dbReference>
<accession>A0A562R1Z3</accession>
<evidence type="ECO:0000256" key="7">
    <source>
        <dbReference type="ARBA" id="ARBA00022927"/>
    </source>
</evidence>
<dbReference type="GO" id="GO:0005886">
    <property type="term" value="C:plasma membrane"/>
    <property type="evidence" value="ECO:0007669"/>
    <property type="project" value="UniProtKB-SubCell"/>
</dbReference>
<proteinExistence type="inferred from homology"/>
<evidence type="ECO:0000256" key="3">
    <source>
        <dbReference type="ARBA" id="ARBA00022448"/>
    </source>
</evidence>
<keyword evidence="3" id="KW-0813">Transport</keyword>